<gene>
    <name evidence="1" type="ORF">KL86PLE_20115</name>
</gene>
<protein>
    <recommendedName>
        <fullName evidence="2">Tail fiber protein</fullName>
    </recommendedName>
</protein>
<dbReference type="EMBL" id="FMJD01000006">
    <property type="protein sequence ID" value="SCM75447.1"/>
    <property type="molecule type" value="Genomic_DNA"/>
</dbReference>
<evidence type="ECO:0008006" key="2">
    <source>
        <dbReference type="Google" id="ProtNLM"/>
    </source>
</evidence>
<name>A0A212LD80_9HYPH</name>
<accession>A0A212LD80</accession>
<reference evidence="1" key="1">
    <citation type="submission" date="2016-08" db="EMBL/GenBank/DDBJ databases">
        <authorList>
            <person name="Seilhamer J.J."/>
        </authorList>
    </citation>
    <scope>NUCLEOTIDE SEQUENCE</scope>
    <source>
        <strain evidence="1">86</strain>
    </source>
</reference>
<sequence>MSSSASLPSPDDDYAAPLDAYLNKAFWDAALTSAGTRIRALEAVKADWEELISTGTGQALAVIQANVEPQLVALTAVIDQLKADVSAAEDAIAVINAGGINMSSVVGLSAALALKADLTYVDAAIAGLKGDAPAAYDTLVEIAAKLSEDDTAITGLLASIAEKVPVTRKLIGGTGVKLNGGAEANLAGDVTITVAGVPTGAVMGFDLPAPPIGWIVGVGSAINRHTYADLDAVKYCGDALNATATAWYRCTDPANPNTTRSVTGDYLVTRDLRGVFPRFLDSGRGLDSGRVLGSQQGDAIRNITGSIGGTSNDASPPWANYSGAFAVIPGARPRYVPTNVAASTDFNGIGFDASLVVPIAAENRPVNIALLGCIKY</sequence>
<dbReference type="SUPFAM" id="SSF88874">
    <property type="entry name" value="Receptor-binding domain of short tail fibre protein gp12"/>
    <property type="match status" value="1"/>
</dbReference>
<proteinExistence type="predicted"/>
<dbReference type="AlphaFoldDB" id="A0A212LD80"/>
<dbReference type="RefSeq" id="WP_288195831.1">
    <property type="nucleotide sequence ID" value="NZ_LT608334.1"/>
</dbReference>
<organism evidence="1">
    <name type="scientific">uncultured Pleomorphomonas sp</name>
    <dbReference type="NCBI Taxonomy" id="442121"/>
    <lineage>
        <taxon>Bacteria</taxon>
        <taxon>Pseudomonadati</taxon>
        <taxon>Pseudomonadota</taxon>
        <taxon>Alphaproteobacteria</taxon>
        <taxon>Hyphomicrobiales</taxon>
        <taxon>Pleomorphomonadaceae</taxon>
        <taxon>Pleomorphomonas</taxon>
        <taxon>environmental samples</taxon>
    </lineage>
</organism>
<evidence type="ECO:0000313" key="1">
    <source>
        <dbReference type="EMBL" id="SCM75447.1"/>
    </source>
</evidence>